<feature type="compositionally biased region" description="Polar residues" evidence="1">
    <location>
        <begin position="244"/>
        <end position="261"/>
    </location>
</feature>
<protein>
    <submittedName>
        <fullName evidence="2">Uncharacterized protein</fullName>
    </submittedName>
</protein>
<feature type="region of interest" description="Disordered" evidence="1">
    <location>
        <begin position="436"/>
        <end position="455"/>
    </location>
</feature>
<accession>A0A9P5VRC0</accession>
<comment type="caution">
    <text evidence="2">The sequence shown here is derived from an EMBL/GenBank/DDBJ whole genome shotgun (WGS) entry which is preliminary data.</text>
</comment>
<evidence type="ECO:0000256" key="1">
    <source>
        <dbReference type="SAM" id="MobiDB-lite"/>
    </source>
</evidence>
<feature type="compositionally biased region" description="Polar residues" evidence="1">
    <location>
        <begin position="439"/>
        <end position="449"/>
    </location>
</feature>
<feature type="region of interest" description="Disordered" evidence="1">
    <location>
        <begin position="544"/>
        <end position="581"/>
    </location>
</feature>
<gene>
    <name evidence="2" type="ORF">BG006_000047</name>
</gene>
<dbReference type="Proteomes" id="UP000696485">
    <property type="component" value="Unassembled WGS sequence"/>
</dbReference>
<sequence>MSSTPTQAQQLWEDFRQDPSGDHYLADCHIVFLPTGAGAANEKYVRDFYRTGGFSHPKQLAVEETVIHRTVGESSAVDEVELTVKFVSGNGGWLLPGIAPHHLEDLTITFPLVICASFVENRIASVRYLWDSASVLKMVRLIGSRQSWPIVAETQVDALRNPTRFRLNPYGNPSTAAGARPAQIGISNIFGATPPISPSPSSPNYSATKKGHPALTSTVFSHLKTAPLESDNQNDNIHARLPLSPSTSDENLTGKVTSPVSSAKKGHPALTSTLFNHLNKNEKAEEIYGREGAVSSDGDSATQWQALSEAPAPQAKKGHPALTSTVFSHLKEQPQEQPREQHQTQKKGHPALTSTLFSHLKEQPQGQPKEQQQTRKKGHPALTSTLFNHLKEDSQVSVASSKQHQHQEETHAAQYTPSAAEQAAGWRADYVKPKGHPALTSTIFSQKDPTPSPGYTRPYKKTSHNIFGNPDEQTSKTIPVAPSPEETSFVLQPSTIEDNEEEVKVQDQEQGLQTVQEQEDHVDKISSSVEKLSIQDVSEAAIATPLLEAQEAPQSPPPAPVQHQQPARRMHPNYRSQISFG</sequence>
<keyword evidence="3" id="KW-1185">Reference proteome</keyword>
<feature type="region of interest" description="Disordered" evidence="1">
    <location>
        <begin position="228"/>
        <end position="268"/>
    </location>
</feature>
<evidence type="ECO:0000313" key="2">
    <source>
        <dbReference type="EMBL" id="KAF9338058.1"/>
    </source>
</evidence>
<feature type="region of interest" description="Disordered" evidence="1">
    <location>
        <begin position="393"/>
        <end position="421"/>
    </location>
</feature>
<organism evidence="2 3">
    <name type="scientific">Podila minutissima</name>
    <dbReference type="NCBI Taxonomy" id="64525"/>
    <lineage>
        <taxon>Eukaryota</taxon>
        <taxon>Fungi</taxon>
        <taxon>Fungi incertae sedis</taxon>
        <taxon>Mucoromycota</taxon>
        <taxon>Mortierellomycotina</taxon>
        <taxon>Mortierellomycetes</taxon>
        <taxon>Mortierellales</taxon>
        <taxon>Mortierellaceae</taxon>
        <taxon>Podila</taxon>
    </lineage>
</organism>
<name>A0A9P5VRC0_9FUNG</name>
<reference evidence="2" key="1">
    <citation type="journal article" date="2020" name="Fungal Divers.">
        <title>Resolving the Mortierellaceae phylogeny through synthesis of multi-gene phylogenetics and phylogenomics.</title>
        <authorList>
            <person name="Vandepol N."/>
            <person name="Liber J."/>
            <person name="Desiro A."/>
            <person name="Na H."/>
            <person name="Kennedy M."/>
            <person name="Barry K."/>
            <person name="Grigoriev I.V."/>
            <person name="Miller A.N."/>
            <person name="O'Donnell K."/>
            <person name="Stajich J.E."/>
            <person name="Bonito G."/>
        </authorList>
    </citation>
    <scope>NUCLEOTIDE SEQUENCE</scope>
    <source>
        <strain evidence="2">NVP1</strain>
    </source>
</reference>
<proteinExistence type="predicted"/>
<dbReference type="EMBL" id="JAAAUY010000010">
    <property type="protein sequence ID" value="KAF9338058.1"/>
    <property type="molecule type" value="Genomic_DNA"/>
</dbReference>
<evidence type="ECO:0000313" key="3">
    <source>
        <dbReference type="Proteomes" id="UP000696485"/>
    </source>
</evidence>
<dbReference type="AlphaFoldDB" id="A0A9P5VRC0"/>